<feature type="domain" description="Granulins" evidence="5">
    <location>
        <begin position="135"/>
        <end position="148"/>
    </location>
</feature>
<dbReference type="SUPFAM" id="SSF57277">
    <property type="entry name" value="Granulin repeat"/>
    <property type="match status" value="1"/>
</dbReference>
<proteinExistence type="inferred from homology"/>
<name>A0A5N5TMD4_9CRUS</name>
<dbReference type="EMBL" id="SEYY01000413">
    <property type="protein sequence ID" value="KAB7507333.1"/>
    <property type="molecule type" value="Genomic_DNA"/>
</dbReference>
<dbReference type="InterPro" id="IPR037277">
    <property type="entry name" value="Granulin_sf"/>
</dbReference>
<dbReference type="PANTHER" id="PTHR12274">
    <property type="entry name" value="GRANULIN"/>
    <property type="match status" value="1"/>
</dbReference>
<evidence type="ECO:0000256" key="1">
    <source>
        <dbReference type="ARBA" id="ARBA00004613"/>
    </source>
</evidence>
<dbReference type="AlphaFoldDB" id="A0A5N5TMD4"/>
<organism evidence="6 7">
    <name type="scientific">Armadillidium nasatum</name>
    <dbReference type="NCBI Taxonomy" id="96803"/>
    <lineage>
        <taxon>Eukaryota</taxon>
        <taxon>Metazoa</taxon>
        <taxon>Ecdysozoa</taxon>
        <taxon>Arthropoda</taxon>
        <taxon>Crustacea</taxon>
        <taxon>Multicrustacea</taxon>
        <taxon>Malacostraca</taxon>
        <taxon>Eumalacostraca</taxon>
        <taxon>Peracarida</taxon>
        <taxon>Isopoda</taxon>
        <taxon>Oniscidea</taxon>
        <taxon>Crinocheta</taxon>
        <taxon>Armadillidiidae</taxon>
        <taxon>Armadillidium</taxon>
    </lineage>
</organism>
<dbReference type="InterPro" id="IPR039036">
    <property type="entry name" value="Granulin_fam"/>
</dbReference>
<dbReference type="Pfam" id="PF00396">
    <property type="entry name" value="Granulin"/>
    <property type="match status" value="3"/>
</dbReference>
<sequence>MKFTAILCPDWGTCCQNPDTSYGCCPYKNGECCSDFIHCCPLGTHCNVTKGSCDSSKAPSLTFQWMVPQYHPKFFSVAFDTPEINSTIFETSEPIVSTDEGDLCPDGTPCREEGTCCSVGGGHFGCCPYRNAQCCTDFVHCCPDGYDCDVARGQCRKRSNVNSTINLNNLPIFNLERKDFELASKKELCGPSNSCSLKGKVCCSYGNSVTCCPKDSTCLPEAKADVSEVSGYIFFKSFTNLEDNADNKADKLGIVCPDKTEACPVDNTCCMMSSGRYGCCPMPDATCCPDHLTCCPSQYECVGNNGCERKPFSSSDALANFCGKEDY</sequence>
<keyword evidence="4" id="KW-1015">Disulfide bond</keyword>
<evidence type="ECO:0000256" key="2">
    <source>
        <dbReference type="ARBA" id="ARBA00010093"/>
    </source>
</evidence>
<gene>
    <name evidence="6" type="primary">GRN_0</name>
    <name evidence="6" type="ORF">Anas_05053</name>
</gene>
<protein>
    <submittedName>
        <fullName evidence="6">Granulin</fullName>
    </submittedName>
</protein>
<evidence type="ECO:0000256" key="3">
    <source>
        <dbReference type="ARBA" id="ARBA00022525"/>
    </source>
</evidence>
<comment type="subcellular location">
    <subcellularLocation>
        <location evidence="1">Secreted</location>
    </subcellularLocation>
</comment>
<dbReference type="Gene3D" id="2.10.25.160">
    <property type="entry name" value="Granulin"/>
    <property type="match status" value="3"/>
</dbReference>
<evidence type="ECO:0000313" key="6">
    <source>
        <dbReference type="EMBL" id="KAB7507333.1"/>
    </source>
</evidence>
<dbReference type="InterPro" id="IPR000118">
    <property type="entry name" value="Granulin"/>
</dbReference>
<reference evidence="6 7" key="1">
    <citation type="journal article" date="2019" name="PLoS Biol.">
        <title>Sex chromosomes control vertical transmission of feminizing Wolbachia symbionts in an isopod.</title>
        <authorList>
            <person name="Becking T."/>
            <person name="Chebbi M.A."/>
            <person name="Giraud I."/>
            <person name="Moumen B."/>
            <person name="Laverre T."/>
            <person name="Caubet Y."/>
            <person name="Peccoud J."/>
            <person name="Gilbert C."/>
            <person name="Cordaux R."/>
        </authorList>
    </citation>
    <scope>NUCLEOTIDE SEQUENCE [LARGE SCALE GENOMIC DNA]</scope>
    <source>
        <strain evidence="6">ANa2</strain>
        <tissue evidence="6">Whole body excluding digestive tract and cuticle</tissue>
    </source>
</reference>
<dbReference type="PANTHER" id="PTHR12274:SF3">
    <property type="entry name" value="PROGRANULIN"/>
    <property type="match status" value="1"/>
</dbReference>
<evidence type="ECO:0000256" key="4">
    <source>
        <dbReference type="ARBA" id="ARBA00023157"/>
    </source>
</evidence>
<evidence type="ECO:0000259" key="5">
    <source>
        <dbReference type="PROSITE" id="PS00799"/>
    </source>
</evidence>
<keyword evidence="3" id="KW-0964">Secreted</keyword>
<accession>A0A5N5TMD4</accession>
<dbReference type="PROSITE" id="PS00799">
    <property type="entry name" value="GRANULINS"/>
    <property type="match status" value="2"/>
</dbReference>
<keyword evidence="7" id="KW-1185">Reference proteome</keyword>
<evidence type="ECO:0000313" key="7">
    <source>
        <dbReference type="Proteomes" id="UP000326759"/>
    </source>
</evidence>
<comment type="caution">
    <text evidence="6">The sequence shown here is derived from an EMBL/GenBank/DDBJ whole genome shotgun (WGS) entry which is preliminary data.</text>
</comment>
<dbReference type="OrthoDB" id="6381957at2759"/>
<dbReference type="GO" id="GO:0005576">
    <property type="term" value="C:extracellular region"/>
    <property type="evidence" value="ECO:0007669"/>
    <property type="project" value="UniProtKB-SubCell"/>
</dbReference>
<dbReference type="SMART" id="SM00277">
    <property type="entry name" value="GRAN"/>
    <property type="match status" value="3"/>
</dbReference>
<dbReference type="Proteomes" id="UP000326759">
    <property type="component" value="Unassembled WGS sequence"/>
</dbReference>
<comment type="similarity">
    <text evidence="2">Belongs to the granulin family.</text>
</comment>
<feature type="domain" description="Granulins" evidence="5">
    <location>
        <begin position="33"/>
        <end position="46"/>
    </location>
</feature>